<feature type="domain" description="Glutamate synthase" evidence="4">
    <location>
        <begin position="122"/>
        <end position="436"/>
    </location>
</feature>
<dbReference type="PIRSF" id="PIRSF006429">
    <property type="entry name" value="GOGAT_lg_2"/>
    <property type="match status" value="1"/>
</dbReference>
<dbReference type="CDD" id="cd02808">
    <property type="entry name" value="GltS_FMN"/>
    <property type="match status" value="1"/>
</dbReference>
<dbReference type="OrthoDB" id="9758182at2"/>
<dbReference type="Proteomes" id="UP000028123">
    <property type="component" value="Unassembled WGS sequence"/>
</dbReference>
<dbReference type="InterPro" id="IPR024188">
    <property type="entry name" value="GltB"/>
</dbReference>
<evidence type="ECO:0000256" key="3">
    <source>
        <dbReference type="SAM" id="Phobius"/>
    </source>
</evidence>
<dbReference type="InterPro" id="IPR002932">
    <property type="entry name" value="Glu_synthdom"/>
</dbReference>
<dbReference type="InterPro" id="IPR013785">
    <property type="entry name" value="Aldolase_TIM"/>
</dbReference>
<evidence type="ECO:0000313" key="6">
    <source>
        <dbReference type="Proteomes" id="UP000028123"/>
    </source>
</evidence>
<organism evidence="5 6">
    <name type="scientific">Paenibacillus tyrfis</name>
    <dbReference type="NCBI Taxonomy" id="1501230"/>
    <lineage>
        <taxon>Bacteria</taxon>
        <taxon>Bacillati</taxon>
        <taxon>Bacillota</taxon>
        <taxon>Bacilli</taxon>
        <taxon>Bacillales</taxon>
        <taxon>Paenibacillaceae</taxon>
        <taxon>Paenibacillus</taxon>
    </lineage>
</organism>
<dbReference type="Gene3D" id="3.20.20.70">
    <property type="entry name" value="Aldolase class I"/>
    <property type="match status" value="1"/>
</dbReference>
<keyword evidence="6" id="KW-1185">Reference proteome</keyword>
<gene>
    <name evidence="5" type="ORF">ET33_09150</name>
</gene>
<evidence type="ECO:0000256" key="2">
    <source>
        <dbReference type="PIRNR" id="PIRNR006429"/>
    </source>
</evidence>
<dbReference type="PANTHER" id="PTHR43819">
    <property type="entry name" value="ARCHAEAL-TYPE GLUTAMATE SYNTHASE [NADPH]"/>
    <property type="match status" value="1"/>
</dbReference>
<protein>
    <submittedName>
        <fullName evidence="5">Glutamate synthase</fullName>
    </submittedName>
</protein>
<dbReference type="AlphaFoldDB" id="A0A081P165"/>
<dbReference type="GO" id="GO:0015930">
    <property type="term" value="F:glutamate synthase activity"/>
    <property type="evidence" value="ECO:0007669"/>
    <property type="project" value="InterPro"/>
</dbReference>
<name>A0A081P165_9BACL</name>
<evidence type="ECO:0000256" key="1">
    <source>
        <dbReference type="ARBA" id="ARBA00009716"/>
    </source>
</evidence>
<keyword evidence="3" id="KW-0812">Transmembrane</keyword>
<dbReference type="GO" id="GO:0006537">
    <property type="term" value="P:glutamate biosynthetic process"/>
    <property type="evidence" value="ECO:0007669"/>
    <property type="project" value="InterPro"/>
</dbReference>
<accession>A0A081P165</accession>
<keyword evidence="3" id="KW-0472">Membrane</keyword>
<evidence type="ECO:0000313" key="5">
    <source>
        <dbReference type="EMBL" id="KEQ24438.1"/>
    </source>
</evidence>
<comment type="caution">
    <text evidence="5">The sequence shown here is derived from an EMBL/GenBank/DDBJ whole genome shotgun (WGS) entry which is preliminary data.</text>
</comment>
<dbReference type="RefSeq" id="WP_036685674.1">
    <property type="nucleotide sequence ID" value="NZ_JNVM01000016.1"/>
</dbReference>
<keyword evidence="3" id="KW-1133">Transmembrane helix</keyword>
<dbReference type="SUPFAM" id="SSF51395">
    <property type="entry name" value="FMN-linked oxidoreductases"/>
    <property type="match status" value="1"/>
</dbReference>
<proteinExistence type="inferred from homology"/>
<comment type="similarity">
    <text evidence="1 2">Belongs to the glutamate synthase family.</text>
</comment>
<reference evidence="5 6" key="1">
    <citation type="submission" date="2014-06" db="EMBL/GenBank/DDBJ databases">
        <title>Draft genome sequence of Paenibacillus sp. MSt1.</title>
        <authorList>
            <person name="Aw Y.K."/>
            <person name="Ong K.S."/>
            <person name="Gan H.M."/>
            <person name="Lee S.M."/>
        </authorList>
    </citation>
    <scope>NUCLEOTIDE SEQUENCE [LARGE SCALE GENOMIC DNA]</scope>
    <source>
        <strain evidence="5 6">MSt1</strain>
    </source>
</reference>
<dbReference type="eggNOG" id="COG0069">
    <property type="taxonomic scope" value="Bacteria"/>
</dbReference>
<feature type="transmembrane region" description="Helical" evidence="3">
    <location>
        <begin position="6"/>
        <end position="29"/>
    </location>
</feature>
<evidence type="ECO:0000259" key="4">
    <source>
        <dbReference type="Pfam" id="PF01645"/>
    </source>
</evidence>
<dbReference type="PANTHER" id="PTHR43819:SF1">
    <property type="entry name" value="ARCHAEAL-TYPE GLUTAMATE SYNTHASE [NADPH]"/>
    <property type="match status" value="1"/>
</dbReference>
<dbReference type="Pfam" id="PF01645">
    <property type="entry name" value="Glu_synthase"/>
    <property type="match status" value="1"/>
</dbReference>
<dbReference type="EMBL" id="JNVM01000016">
    <property type="protein sequence ID" value="KEQ24438.1"/>
    <property type="molecule type" value="Genomic_DNA"/>
</dbReference>
<sequence>MSTKWAWFMFGSFVGSLAAVVLSGMLALLCSRSMIKWIVGRFTKRLMSNPYESNIWEIVTAMTRISPITVVENSIRAASGAVIERPFGSPRKFLHFEGLVFSPAQLSTLPTEQDVEIDTTTVIGPKAQKPLVLRIPILAAGMGYGVGLSEKVKIAIAKGTAKAGTSTNTGEGGFLPEERQNAKYLIIQYNSGHWSKSPEILKQADAIEIRFGQGALAGTASVLQAADLEGRASEIMQVQNEEITVIPSRHKDISSPQDLKQVVERLRQLTGGVPIGVKICASAVLEHDLEIAIQAGVDFISLDGGQAGTKGGAPILEDDFGLPTIYALSRATRYLRQRGVKDSISLLTGGAYSQPGECLKAIALGADGVYMGTSLLWAMTHDQVMKTIPWEPPTQLAYYTGIMQEKFNEEEAAIYLENFLHSFTDEMKLAISALGKRALREVNSDDMVALDAWTSHVTKVKLAYEPWEKPETNPHG</sequence>